<evidence type="ECO:0000313" key="2">
    <source>
        <dbReference type="EMBL" id="CAL1587680.1"/>
    </source>
</evidence>
<feature type="region of interest" description="Disordered" evidence="1">
    <location>
        <begin position="1"/>
        <end position="71"/>
    </location>
</feature>
<dbReference type="Proteomes" id="UP001497482">
    <property type="component" value="Chromosome 18"/>
</dbReference>
<evidence type="ECO:0000313" key="3">
    <source>
        <dbReference type="Proteomes" id="UP001497482"/>
    </source>
</evidence>
<dbReference type="EMBL" id="OZ035840">
    <property type="protein sequence ID" value="CAL1587680.1"/>
    <property type="molecule type" value="Genomic_DNA"/>
</dbReference>
<organism evidence="2 3">
    <name type="scientific">Knipowitschia caucasica</name>
    <name type="common">Caucasian dwarf goby</name>
    <name type="synonym">Pomatoschistus caucasicus</name>
    <dbReference type="NCBI Taxonomy" id="637954"/>
    <lineage>
        <taxon>Eukaryota</taxon>
        <taxon>Metazoa</taxon>
        <taxon>Chordata</taxon>
        <taxon>Craniata</taxon>
        <taxon>Vertebrata</taxon>
        <taxon>Euteleostomi</taxon>
        <taxon>Actinopterygii</taxon>
        <taxon>Neopterygii</taxon>
        <taxon>Teleostei</taxon>
        <taxon>Neoteleostei</taxon>
        <taxon>Acanthomorphata</taxon>
        <taxon>Gobiaria</taxon>
        <taxon>Gobiiformes</taxon>
        <taxon>Gobioidei</taxon>
        <taxon>Gobiidae</taxon>
        <taxon>Gobiinae</taxon>
        <taxon>Knipowitschia</taxon>
    </lineage>
</organism>
<keyword evidence="3" id="KW-1185">Reference proteome</keyword>
<accession>A0AAV2KFL1</accession>
<evidence type="ECO:0000256" key="1">
    <source>
        <dbReference type="SAM" id="MobiDB-lite"/>
    </source>
</evidence>
<dbReference type="AlphaFoldDB" id="A0AAV2KFL1"/>
<reference evidence="2 3" key="1">
    <citation type="submission" date="2024-04" db="EMBL/GenBank/DDBJ databases">
        <authorList>
            <person name="Waldvogel A.-M."/>
            <person name="Schoenle A."/>
        </authorList>
    </citation>
    <scope>NUCLEOTIDE SEQUENCE [LARGE SCALE GENOMIC DNA]</scope>
</reference>
<protein>
    <submittedName>
        <fullName evidence="2">Uncharacterized protein</fullName>
    </submittedName>
</protein>
<gene>
    <name evidence="2" type="ORF">KC01_LOCUS17615</name>
</gene>
<proteinExistence type="predicted"/>
<name>A0AAV2KFL1_KNICA</name>
<sequence length="94" mass="9923">MAARLPFKAPNLDAELDPGCDLAPGRTQSQLPLLPGVAELSSPSPRRDDRARSGASQWPDRAQLLDPPPDSSGRYLTLTAFGFPAGLRLGLGSV</sequence>